<evidence type="ECO:0000256" key="1">
    <source>
        <dbReference type="ARBA" id="ARBA00010062"/>
    </source>
</evidence>
<dbReference type="EMBL" id="VCQT01000040">
    <property type="protein sequence ID" value="TMW11650.1"/>
    <property type="molecule type" value="Genomic_DNA"/>
</dbReference>
<evidence type="ECO:0000256" key="3">
    <source>
        <dbReference type="SAM" id="SignalP"/>
    </source>
</evidence>
<protein>
    <submittedName>
        <fullName evidence="5">ABC transporter substrate-binding protein</fullName>
    </submittedName>
</protein>
<feature type="chain" id="PRO_5047508052" evidence="3">
    <location>
        <begin position="26"/>
        <end position="402"/>
    </location>
</feature>
<keyword evidence="6" id="KW-1185">Reference proteome</keyword>
<comment type="caution">
    <text evidence="5">The sequence shown here is derived from an EMBL/GenBank/DDBJ whole genome shotgun (WGS) entry which is preliminary data.</text>
</comment>
<comment type="similarity">
    <text evidence="1">Belongs to the leucine-binding protein family.</text>
</comment>
<dbReference type="PANTHER" id="PTHR30483:SF37">
    <property type="entry name" value="ABC TRANSPORTER SUBSTRATE-BINDING PROTEIN"/>
    <property type="match status" value="1"/>
</dbReference>
<dbReference type="InterPro" id="IPR028081">
    <property type="entry name" value="Leu-bd"/>
</dbReference>
<dbReference type="SUPFAM" id="SSF53822">
    <property type="entry name" value="Periplasmic binding protein-like I"/>
    <property type="match status" value="1"/>
</dbReference>
<dbReference type="Proteomes" id="UP000739180">
    <property type="component" value="Unassembled WGS sequence"/>
</dbReference>
<feature type="signal peptide" evidence="3">
    <location>
        <begin position="1"/>
        <end position="25"/>
    </location>
</feature>
<proteinExistence type="inferred from homology"/>
<dbReference type="PANTHER" id="PTHR30483">
    <property type="entry name" value="LEUCINE-SPECIFIC-BINDING PROTEIN"/>
    <property type="match status" value="1"/>
</dbReference>
<dbReference type="Gene3D" id="3.40.50.2300">
    <property type="match status" value="2"/>
</dbReference>
<reference evidence="5 6" key="1">
    <citation type="submission" date="2019-05" db="EMBL/GenBank/DDBJ databases">
        <title>Genome of Alcanivorax gelatiniphagus, an oil degrading marine bacteria.</title>
        <authorList>
            <person name="Kwon K.K."/>
        </authorList>
    </citation>
    <scope>NUCLEOTIDE SEQUENCE [LARGE SCALE GENOMIC DNA]</scope>
    <source>
        <strain evidence="5 6">MEBiC 08158</strain>
    </source>
</reference>
<feature type="domain" description="Leucine-binding protein" evidence="4">
    <location>
        <begin position="46"/>
        <end position="369"/>
    </location>
</feature>
<organism evidence="5 6">
    <name type="scientific">Alloalcanivorax gelatiniphagus</name>
    <dbReference type="NCBI Taxonomy" id="1194167"/>
    <lineage>
        <taxon>Bacteria</taxon>
        <taxon>Pseudomonadati</taxon>
        <taxon>Pseudomonadota</taxon>
        <taxon>Gammaproteobacteria</taxon>
        <taxon>Oceanospirillales</taxon>
        <taxon>Alcanivoracaceae</taxon>
        <taxon>Alloalcanivorax</taxon>
    </lineage>
</organism>
<dbReference type="CDD" id="cd06330">
    <property type="entry name" value="PBP1_As_SBP-like"/>
    <property type="match status" value="1"/>
</dbReference>
<name>A0ABY2XJW2_9GAMM</name>
<accession>A0ABY2XJW2</accession>
<dbReference type="InterPro" id="IPR028082">
    <property type="entry name" value="Peripla_BP_I"/>
</dbReference>
<evidence type="ECO:0000259" key="4">
    <source>
        <dbReference type="Pfam" id="PF13458"/>
    </source>
</evidence>
<evidence type="ECO:0000313" key="6">
    <source>
        <dbReference type="Proteomes" id="UP000739180"/>
    </source>
</evidence>
<dbReference type="InterPro" id="IPR051010">
    <property type="entry name" value="BCAA_transport"/>
</dbReference>
<keyword evidence="2 3" id="KW-0732">Signal</keyword>
<dbReference type="Pfam" id="PF13458">
    <property type="entry name" value="Peripla_BP_6"/>
    <property type="match status" value="1"/>
</dbReference>
<evidence type="ECO:0000313" key="5">
    <source>
        <dbReference type="EMBL" id="TMW11650.1"/>
    </source>
</evidence>
<sequence length="402" mass="44841">MRRKIRRIPFFVAAATLLVSVLSSADDDVIRIGEINAYKALPALTVPYRKGWELAQEEINAQGGVLGKRLETVFRDSNANAGEAVRAAQELVTLEKVDMLAGVTFSHVGLAVSDFARHRKVFFLASGPFSDAIIWSKHNRYTYRLRAGTYAMVAAVIDDAVALNKKRWALVYPNYEYGQVAAETFKREMKKRQPDVEFVIEQAPPYGKVDAGLMVQALEDARPDAIFNVLFGADLTRFLREGHNRGLFENREVVSLMSGEPEYSDSLKGDAPKNWIVTGYPYYSLDMPEHQDFIEKYRAKYDDYPRMNSVVAYATVKALAAGIEKAGSTDAEDLVEAFKGLEFSTPFGVERFSPVDNQSSMGVIVGRSDLKDGRGYMKTWKYLNGDAISPPLEERKALVAGD</sequence>
<gene>
    <name evidence="5" type="ORF">FGS76_13825</name>
</gene>
<evidence type="ECO:0000256" key="2">
    <source>
        <dbReference type="ARBA" id="ARBA00022729"/>
    </source>
</evidence>